<comment type="cofactor">
    <cofactor evidence="3">
        <name>Mn(2+)</name>
        <dbReference type="ChEBI" id="CHEBI:29035"/>
    </cofactor>
    <text evidence="3">The Mn(2+) ion enhances activity.</text>
</comment>
<name>A0A8J3EIX9_9BACI</name>
<dbReference type="CDD" id="cd03886">
    <property type="entry name" value="M20_Acy1"/>
    <property type="match status" value="1"/>
</dbReference>
<protein>
    <submittedName>
        <fullName evidence="5">Peptidase M20</fullName>
    </submittedName>
</protein>
<dbReference type="NCBIfam" id="TIGR01891">
    <property type="entry name" value="amidohydrolases"/>
    <property type="match status" value="1"/>
</dbReference>
<dbReference type="EMBL" id="BMEV01000001">
    <property type="protein sequence ID" value="GGH68220.1"/>
    <property type="molecule type" value="Genomic_DNA"/>
</dbReference>
<feature type="binding site" evidence="3">
    <location>
        <position position="90"/>
    </location>
    <ligand>
        <name>Mn(2+)</name>
        <dbReference type="ChEBI" id="CHEBI:29035"/>
        <label>2</label>
    </ligand>
</feature>
<dbReference type="InterPro" id="IPR002933">
    <property type="entry name" value="Peptidase_M20"/>
</dbReference>
<reference evidence="5" key="1">
    <citation type="journal article" date="2014" name="Int. J. Syst. Evol. Microbiol.">
        <title>Complete genome sequence of Corynebacterium casei LMG S-19264T (=DSM 44701T), isolated from a smear-ripened cheese.</title>
        <authorList>
            <consortium name="US DOE Joint Genome Institute (JGI-PGF)"/>
            <person name="Walter F."/>
            <person name="Albersmeier A."/>
            <person name="Kalinowski J."/>
            <person name="Ruckert C."/>
        </authorList>
    </citation>
    <scope>NUCLEOTIDE SEQUENCE</scope>
    <source>
        <strain evidence="5">CGMCC 1.12360</strain>
    </source>
</reference>
<dbReference type="InterPro" id="IPR017439">
    <property type="entry name" value="Amidohydrolase"/>
</dbReference>
<keyword evidence="3" id="KW-0479">Metal-binding</keyword>
<feature type="binding site" evidence="3">
    <location>
        <position position="152"/>
    </location>
    <ligand>
        <name>Mn(2+)</name>
        <dbReference type="ChEBI" id="CHEBI:29035"/>
        <label>2</label>
    </ligand>
</feature>
<dbReference type="Pfam" id="PF01546">
    <property type="entry name" value="Peptidase_M20"/>
    <property type="match status" value="1"/>
</dbReference>
<dbReference type="Pfam" id="PF07687">
    <property type="entry name" value="M20_dimer"/>
    <property type="match status" value="1"/>
</dbReference>
<dbReference type="SUPFAM" id="SSF53187">
    <property type="entry name" value="Zn-dependent exopeptidases"/>
    <property type="match status" value="1"/>
</dbReference>
<dbReference type="Gene3D" id="3.40.630.10">
    <property type="entry name" value="Zn peptidases"/>
    <property type="match status" value="1"/>
</dbReference>
<keyword evidence="2" id="KW-0378">Hydrolase</keyword>
<keyword evidence="6" id="KW-1185">Reference proteome</keyword>
<accession>A0A8J3EIX9</accession>
<gene>
    <name evidence="5" type="ORF">GCM10010978_00990</name>
</gene>
<feature type="binding site" evidence="3">
    <location>
        <position position="351"/>
    </location>
    <ligand>
        <name>Mn(2+)</name>
        <dbReference type="ChEBI" id="CHEBI:29035"/>
        <label>2</label>
    </ligand>
</feature>
<dbReference type="InterPro" id="IPR036264">
    <property type="entry name" value="Bact_exopeptidase_dim_dom"/>
</dbReference>
<reference evidence="5" key="2">
    <citation type="submission" date="2020-09" db="EMBL/GenBank/DDBJ databases">
        <authorList>
            <person name="Sun Q."/>
            <person name="Zhou Y."/>
        </authorList>
    </citation>
    <scope>NUCLEOTIDE SEQUENCE</scope>
    <source>
        <strain evidence="5">CGMCC 1.12360</strain>
    </source>
</reference>
<dbReference type="InterPro" id="IPR011650">
    <property type="entry name" value="Peptidase_M20_dimer"/>
</dbReference>
<dbReference type="GO" id="GO:0046872">
    <property type="term" value="F:metal ion binding"/>
    <property type="evidence" value="ECO:0007669"/>
    <property type="project" value="UniProtKB-KW"/>
</dbReference>
<dbReference type="Proteomes" id="UP000602050">
    <property type="component" value="Unassembled WGS sequence"/>
</dbReference>
<feature type="domain" description="Peptidase M20 dimerisation" evidence="4">
    <location>
        <begin position="175"/>
        <end position="270"/>
    </location>
</feature>
<evidence type="ECO:0000256" key="2">
    <source>
        <dbReference type="ARBA" id="ARBA00022801"/>
    </source>
</evidence>
<evidence type="ECO:0000256" key="1">
    <source>
        <dbReference type="ARBA" id="ARBA00006153"/>
    </source>
</evidence>
<feature type="binding site" evidence="3">
    <location>
        <position position="124"/>
    </location>
    <ligand>
        <name>Mn(2+)</name>
        <dbReference type="ChEBI" id="CHEBI:29035"/>
        <label>2</label>
    </ligand>
</feature>
<comment type="similarity">
    <text evidence="1">Belongs to the peptidase M20 family.</text>
</comment>
<dbReference type="PANTHER" id="PTHR11014">
    <property type="entry name" value="PEPTIDASE M20 FAMILY MEMBER"/>
    <property type="match status" value="1"/>
</dbReference>
<dbReference type="AlphaFoldDB" id="A0A8J3EIX9"/>
<dbReference type="SUPFAM" id="SSF55031">
    <property type="entry name" value="Bacterial exopeptidase dimerisation domain"/>
    <property type="match status" value="1"/>
</dbReference>
<keyword evidence="3" id="KW-0464">Manganese</keyword>
<dbReference type="PIRSF" id="PIRSF005962">
    <property type="entry name" value="Pept_M20D_amidohydro"/>
    <property type="match status" value="1"/>
</dbReference>
<dbReference type="Gene3D" id="3.30.70.360">
    <property type="match status" value="1"/>
</dbReference>
<evidence type="ECO:0000259" key="4">
    <source>
        <dbReference type="Pfam" id="PF07687"/>
    </source>
</evidence>
<dbReference type="FunFam" id="3.30.70.360:FF:000014">
    <property type="entry name" value="N-acyl-L-amino acid amidohydrolase"/>
    <property type="match status" value="1"/>
</dbReference>
<dbReference type="PANTHER" id="PTHR11014:SF63">
    <property type="entry name" value="METALLOPEPTIDASE, PUTATIVE (AFU_ORTHOLOGUE AFUA_6G09600)-RELATED"/>
    <property type="match status" value="1"/>
</dbReference>
<organism evidence="5 6">
    <name type="scientific">Compostibacillus humi</name>
    <dbReference type="NCBI Taxonomy" id="1245525"/>
    <lineage>
        <taxon>Bacteria</taxon>
        <taxon>Bacillati</taxon>
        <taxon>Bacillota</taxon>
        <taxon>Bacilli</taxon>
        <taxon>Bacillales</taxon>
        <taxon>Bacillaceae</taxon>
        <taxon>Compostibacillus</taxon>
    </lineage>
</organism>
<proteinExistence type="inferred from homology"/>
<comment type="caution">
    <text evidence="5">The sequence shown here is derived from an EMBL/GenBank/DDBJ whole genome shotgun (WGS) entry which is preliminary data.</text>
</comment>
<sequence length="390" mass="43562">MIEMRRYLHRHPELSYQEHETADFIQKKLREYGIPYRSEIAGTGILGIIKGKHEGRTVALRADMDALPIQEENDHSYVSVHEGVMHACGHDAHMAMLLGAAKILKNLQDEIYGTVLLVFQPAEEKSPVGGAIPMMEAGVFEDFMPDVIYAQHVWPYLPAGQIGIRDREMLGASDNFKVILKGVGGHASLPHLTTDPVVTAGFLIVSLQTIVSRSLDPRHPSVLTIGSIHGGTAHNVIGNTVTLEGSIRTFGEDTRKRIKERFYEITTNVAEMYNNEVEIDYQEGYPATVNTPRWARLARRSAQNLFGKDATPMIEPAMASEDFSRFLEKIPGAYIFLGAQMENSEEQKGLHDPRFNINEEVLPMGAAFLAKVAIDTLNELKENTIRIWID</sequence>
<evidence type="ECO:0000256" key="3">
    <source>
        <dbReference type="PIRSR" id="PIRSR005962-1"/>
    </source>
</evidence>
<evidence type="ECO:0000313" key="5">
    <source>
        <dbReference type="EMBL" id="GGH68220.1"/>
    </source>
</evidence>
<dbReference type="GO" id="GO:0016787">
    <property type="term" value="F:hydrolase activity"/>
    <property type="evidence" value="ECO:0007669"/>
    <property type="project" value="UniProtKB-KW"/>
</dbReference>
<evidence type="ECO:0000313" key="6">
    <source>
        <dbReference type="Proteomes" id="UP000602050"/>
    </source>
</evidence>
<feature type="binding site" evidence="3">
    <location>
        <position position="88"/>
    </location>
    <ligand>
        <name>Mn(2+)</name>
        <dbReference type="ChEBI" id="CHEBI:29035"/>
        <label>2</label>
    </ligand>
</feature>